<protein>
    <recommendedName>
        <fullName evidence="1">Sulfotransferase domain-containing protein</fullName>
    </recommendedName>
</protein>
<dbReference type="VEuPathDB" id="VectorBase:MDOA016103"/>
<dbReference type="InterPro" id="IPR000863">
    <property type="entry name" value="Sulfotransferase_dom"/>
</dbReference>
<evidence type="ECO:0000259" key="1">
    <source>
        <dbReference type="Pfam" id="PF00685"/>
    </source>
</evidence>
<name>A0A1I8NJC0_MUSDO</name>
<dbReference type="GO" id="GO:0008146">
    <property type="term" value="F:sulfotransferase activity"/>
    <property type="evidence" value="ECO:0007669"/>
    <property type="project" value="InterPro"/>
</dbReference>
<feature type="domain" description="Sulfotransferase" evidence="1">
    <location>
        <begin position="48"/>
        <end position="100"/>
    </location>
</feature>
<evidence type="ECO:0000313" key="2">
    <source>
        <dbReference type="EnsemblMetazoa" id="MDOA016103-PA"/>
    </source>
</evidence>
<accession>A0A1I8NJC0</accession>
<proteinExistence type="predicted"/>
<dbReference type="InterPro" id="IPR027417">
    <property type="entry name" value="P-loop_NTPase"/>
</dbReference>
<dbReference type="VEuPathDB" id="VectorBase:MDOMA2_012203"/>
<reference evidence="2" key="1">
    <citation type="submission" date="2020-05" db="UniProtKB">
        <authorList>
            <consortium name="EnsemblMetazoa"/>
        </authorList>
    </citation>
    <scope>IDENTIFICATION</scope>
    <source>
        <strain evidence="2">Aabys</strain>
    </source>
</reference>
<dbReference type="SUPFAM" id="SSF52540">
    <property type="entry name" value="P-loop containing nucleoside triphosphate hydrolases"/>
    <property type="match status" value="1"/>
</dbReference>
<dbReference type="EnsemblMetazoa" id="MDOA016103-RA">
    <property type="protein sequence ID" value="MDOA016103-PA"/>
    <property type="gene ID" value="MDOA016103"/>
</dbReference>
<sequence>MIEPVEVKPKRYPTNFFAQEYWDKRRCYVRGSFQKQLDLVHNAEVFEDDVWVVTLPKCGTTWMQELAWLVMHDYDFETAKNVDLELRSPFIDSSRLGEIVEANRKLKTSTFNKISSCLTTVAVTDMGKETE</sequence>
<dbReference type="Pfam" id="PF00685">
    <property type="entry name" value="Sulfotransfer_1"/>
    <property type="match status" value="1"/>
</dbReference>
<organism evidence="2">
    <name type="scientific">Musca domestica</name>
    <name type="common">House fly</name>
    <dbReference type="NCBI Taxonomy" id="7370"/>
    <lineage>
        <taxon>Eukaryota</taxon>
        <taxon>Metazoa</taxon>
        <taxon>Ecdysozoa</taxon>
        <taxon>Arthropoda</taxon>
        <taxon>Hexapoda</taxon>
        <taxon>Insecta</taxon>
        <taxon>Pterygota</taxon>
        <taxon>Neoptera</taxon>
        <taxon>Endopterygota</taxon>
        <taxon>Diptera</taxon>
        <taxon>Brachycera</taxon>
        <taxon>Muscomorpha</taxon>
        <taxon>Muscoidea</taxon>
        <taxon>Muscidae</taxon>
        <taxon>Musca</taxon>
    </lineage>
</organism>
<dbReference type="AlphaFoldDB" id="A0A1I8NJC0"/>
<dbReference type="Gene3D" id="3.40.50.300">
    <property type="entry name" value="P-loop containing nucleotide triphosphate hydrolases"/>
    <property type="match status" value="1"/>
</dbReference>